<reference evidence="2 3" key="1">
    <citation type="submission" date="2023-04" db="EMBL/GenBank/DDBJ databases">
        <authorList>
            <person name="Hsu D."/>
        </authorList>
    </citation>
    <scope>NUCLEOTIDE SEQUENCE [LARGE SCALE GENOMIC DNA]</scope>
    <source>
        <strain evidence="2 3">MK1</strain>
    </source>
</reference>
<dbReference type="PROSITE" id="PS50206">
    <property type="entry name" value="RHODANESE_3"/>
    <property type="match status" value="1"/>
</dbReference>
<dbReference type="PROSITE" id="PS51257">
    <property type="entry name" value="PROKAR_LIPOPROTEIN"/>
    <property type="match status" value="1"/>
</dbReference>
<accession>A0AAU0UP44</accession>
<organism evidence="2 3">
    <name type="scientific">Metallumcola ferriviriculae</name>
    <dbReference type="NCBI Taxonomy" id="3039180"/>
    <lineage>
        <taxon>Bacteria</taxon>
        <taxon>Bacillati</taxon>
        <taxon>Bacillota</taxon>
        <taxon>Clostridia</taxon>
        <taxon>Neomoorellales</taxon>
        <taxon>Desulfitibacteraceae</taxon>
        <taxon>Metallumcola</taxon>
    </lineage>
</organism>
<evidence type="ECO:0000259" key="1">
    <source>
        <dbReference type="PROSITE" id="PS50206"/>
    </source>
</evidence>
<dbReference type="PANTHER" id="PTHR43031">
    <property type="entry name" value="FAD-DEPENDENT OXIDOREDUCTASE"/>
    <property type="match status" value="1"/>
</dbReference>
<protein>
    <submittedName>
        <fullName evidence="2">Rhodanese-like domain-containing protein</fullName>
    </submittedName>
</protein>
<evidence type="ECO:0000313" key="2">
    <source>
        <dbReference type="EMBL" id="WRO21974.1"/>
    </source>
</evidence>
<dbReference type="RefSeq" id="WP_366924795.1">
    <property type="nucleotide sequence ID" value="NZ_CP121694.1"/>
</dbReference>
<dbReference type="EMBL" id="CP121694">
    <property type="protein sequence ID" value="WRO21974.1"/>
    <property type="molecule type" value="Genomic_DNA"/>
</dbReference>
<dbReference type="Gene3D" id="3.40.250.10">
    <property type="entry name" value="Rhodanese-like domain"/>
    <property type="match status" value="1"/>
</dbReference>
<dbReference type="InterPro" id="IPR001763">
    <property type="entry name" value="Rhodanese-like_dom"/>
</dbReference>
<dbReference type="PANTHER" id="PTHR43031:SF1">
    <property type="entry name" value="PYRIDINE NUCLEOTIDE-DISULPHIDE OXIDOREDUCTASE"/>
    <property type="match status" value="1"/>
</dbReference>
<dbReference type="CDD" id="cd00158">
    <property type="entry name" value="RHOD"/>
    <property type="match status" value="1"/>
</dbReference>
<dbReference type="AlphaFoldDB" id="A0AAU0UP44"/>
<dbReference type="Proteomes" id="UP001329915">
    <property type="component" value="Chromosome"/>
</dbReference>
<dbReference type="Pfam" id="PF00581">
    <property type="entry name" value="Rhodanese"/>
    <property type="match status" value="1"/>
</dbReference>
<feature type="domain" description="Rhodanese" evidence="1">
    <location>
        <begin position="42"/>
        <end position="127"/>
    </location>
</feature>
<gene>
    <name evidence="2" type="ORF">MFMK1_001795</name>
</gene>
<proteinExistence type="predicted"/>
<keyword evidence="3" id="KW-1185">Reference proteome</keyword>
<evidence type="ECO:0000313" key="3">
    <source>
        <dbReference type="Proteomes" id="UP001329915"/>
    </source>
</evidence>
<dbReference type="InterPro" id="IPR050229">
    <property type="entry name" value="GlpE_sulfurtransferase"/>
</dbReference>
<name>A0AAU0UP44_9FIRM</name>
<dbReference type="SUPFAM" id="SSF52821">
    <property type="entry name" value="Rhodanese/Cell cycle control phosphatase"/>
    <property type="match status" value="1"/>
</dbReference>
<dbReference type="KEGG" id="dbc:MFMK1_001795"/>
<sequence length="127" mass="13843">MRNLKKNVILLTVIVLTLFTLTACTANGYRNVSAEEAKQLIDAGGITVVDVRTPHEFNQGHIKNSQLVSIEQVAETAKQWPKDTKLLMVCASGSRSGAAAEMLAEKGYTEVYNLAGGVYQWPYGLVN</sequence>
<dbReference type="SMART" id="SM00450">
    <property type="entry name" value="RHOD"/>
    <property type="match status" value="1"/>
</dbReference>
<dbReference type="InterPro" id="IPR036873">
    <property type="entry name" value="Rhodanese-like_dom_sf"/>
</dbReference>